<dbReference type="Gene3D" id="1.25.40.10">
    <property type="entry name" value="Tetratricopeptide repeat domain"/>
    <property type="match status" value="1"/>
</dbReference>
<comment type="caution">
    <text evidence="6">The sequence shown here is derived from an EMBL/GenBank/DDBJ whole genome shotgun (WGS) entry which is preliminary data.</text>
</comment>
<dbReference type="SUPFAM" id="SSF54534">
    <property type="entry name" value="FKBP-like"/>
    <property type="match status" value="1"/>
</dbReference>
<dbReference type="SUPFAM" id="SSF48452">
    <property type="entry name" value="TPR-like"/>
    <property type="match status" value="1"/>
</dbReference>
<dbReference type="InterPro" id="IPR001251">
    <property type="entry name" value="CRAL-TRIO_dom"/>
</dbReference>
<evidence type="ECO:0000259" key="5">
    <source>
        <dbReference type="PROSITE" id="PS50191"/>
    </source>
</evidence>
<dbReference type="GO" id="GO:0016020">
    <property type="term" value="C:membrane"/>
    <property type="evidence" value="ECO:0007669"/>
    <property type="project" value="TreeGrafter"/>
</dbReference>
<dbReference type="AlphaFoldDB" id="A0A922L0U4"/>
<dbReference type="Pfam" id="PF03765">
    <property type="entry name" value="CRAL_TRIO_N"/>
    <property type="match status" value="1"/>
</dbReference>
<dbReference type="GO" id="GO:1902936">
    <property type="term" value="F:phosphatidylinositol bisphosphate binding"/>
    <property type="evidence" value="ECO:0007669"/>
    <property type="project" value="TreeGrafter"/>
</dbReference>
<gene>
    <name evidence="6" type="primary">FKBP8</name>
    <name evidence="6" type="ORF">DERF_009401</name>
</gene>
<dbReference type="EC" id="5.2.1.8" evidence="1"/>
<dbReference type="SUPFAM" id="SSF46938">
    <property type="entry name" value="CRAL/TRIO N-terminal domain"/>
    <property type="match status" value="1"/>
</dbReference>
<dbReference type="InterPro" id="IPR036273">
    <property type="entry name" value="CRAL/TRIO_N_dom_sf"/>
</dbReference>
<dbReference type="Proteomes" id="UP000790347">
    <property type="component" value="Unassembled WGS sequence"/>
</dbReference>
<dbReference type="PANTHER" id="PTHR10174">
    <property type="entry name" value="ALPHA-TOCOPHEROL TRANSFER PROTEIN-RELATED"/>
    <property type="match status" value="1"/>
</dbReference>
<keyword evidence="7" id="KW-1185">Reference proteome</keyword>
<dbReference type="PROSITE" id="PS50191">
    <property type="entry name" value="CRAL_TRIO"/>
    <property type="match status" value="1"/>
</dbReference>
<dbReference type="SUPFAM" id="SSF52087">
    <property type="entry name" value="CRAL/TRIO domain"/>
    <property type="match status" value="1"/>
</dbReference>
<feature type="compositionally biased region" description="Polar residues" evidence="3">
    <location>
        <begin position="343"/>
        <end position="356"/>
    </location>
</feature>
<dbReference type="InterPro" id="IPR001179">
    <property type="entry name" value="PPIase_FKBP_dom"/>
</dbReference>
<reference evidence="6" key="2">
    <citation type="journal article" date="2022" name="Res Sq">
        <title>Comparative Genomics Reveals Insights into the Divergent Evolution of Astigmatic Mites and Household Pest Adaptations.</title>
        <authorList>
            <person name="Xiong Q."/>
            <person name="Wan A.T.-Y."/>
            <person name="Liu X.-Y."/>
            <person name="Fung C.S.-H."/>
            <person name="Xiao X."/>
            <person name="Malainual N."/>
            <person name="Hou J."/>
            <person name="Wang L."/>
            <person name="Wang M."/>
            <person name="Yang K."/>
            <person name="Cui Y."/>
            <person name="Leung E."/>
            <person name="Nong W."/>
            <person name="Shin S.-K."/>
            <person name="Au S."/>
            <person name="Jeong K.Y."/>
            <person name="Chew F.T."/>
            <person name="Hui J."/>
            <person name="Leung T.F."/>
            <person name="Tungtrongchitr A."/>
            <person name="Zhong N."/>
            <person name="Liu Z."/>
            <person name="Tsui S."/>
        </authorList>
    </citation>
    <scope>NUCLEOTIDE SEQUENCE</scope>
    <source>
        <strain evidence="6">Derf</strain>
        <tissue evidence="6">Whole organism</tissue>
    </source>
</reference>
<feature type="domain" description="PPIase FKBP-type" evidence="4">
    <location>
        <begin position="25"/>
        <end position="123"/>
    </location>
</feature>
<sequence>MDILNNGDLRKKTVKKGDNVRPQRGSKVIIRIETRLYSGGCDDDQDIGTGKLIEGETFDKFPLVIGDNDLHQGLDLLIPLMELHEVCRAIIKSRFTYGQLGNNNVDIPGDATLDCQIELLEILSPSDNVYGQAEDDESNSIANKETLDERLKFGNYKKTRGNFWFERGEYSMAIQCYKAFDTALRSVNDSLLLRPNNVKALFRHAKILTEKGDVEDAIKDLKKAASIDPQSEAIAMELNRLNKILVKQINDQKALYRRMLQMKTDDKDNRKQSKHSNCDNTGNQSIWYRFRWPAAISLGMVTAAAILIQSFLVVKNLSSIPFHDDQAQAMDKIKPSANHPMPISNNGDTSIGNESQTDNITMEPLMIKTTTTTATRLTPELIMRAEMEVNEKDAWRLRDIEALREMIRGEPSLRCRLDDAFLLRFLRARRFDYDGAFRLICDYLTLNCRHRELFIPIEQLKCVFDANTIVVLDDKSNQDETIFLLRLGQWLPRRFSFDQVIAAAIMSMEYVIRDEVTQINGIICVIDMAGFGWSQLRKFGPSQAKKVIHIMDKCLPIRIKTIYVINESTLADIGFAIMRPFTSEELHDKIIFLGSNYGPILHQNISEQILPDQFGGKCGSMNSDTWYKKLCLFDKEMKHNFFAYGFIDDSNMVIDLKGRCSGTNICRGNHSDSGNYGAGADMKTIFRKSQTCNGYLFDYYNTTTSID</sequence>
<protein>
    <recommendedName>
        <fullName evidence="1">peptidylprolyl isomerase</fullName>
        <ecNumber evidence="1">5.2.1.8</ecNumber>
    </recommendedName>
</protein>
<dbReference type="PRINTS" id="PR00180">
    <property type="entry name" value="CRETINALDHBP"/>
</dbReference>
<dbReference type="InterPro" id="IPR019734">
    <property type="entry name" value="TPR_rpt"/>
</dbReference>
<dbReference type="PROSITE" id="PS50005">
    <property type="entry name" value="TPR"/>
    <property type="match status" value="1"/>
</dbReference>
<dbReference type="Pfam" id="PF00254">
    <property type="entry name" value="FKBP_C"/>
    <property type="match status" value="1"/>
</dbReference>
<proteinExistence type="predicted"/>
<dbReference type="Gene3D" id="3.10.50.40">
    <property type="match status" value="1"/>
</dbReference>
<evidence type="ECO:0000256" key="1">
    <source>
        <dbReference type="PROSITE-ProRule" id="PRU00277"/>
    </source>
</evidence>
<dbReference type="GO" id="GO:0003755">
    <property type="term" value="F:peptidyl-prolyl cis-trans isomerase activity"/>
    <property type="evidence" value="ECO:0007669"/>
    <property type="project" value="UniProtKB-KW"/>
</dbReference>
<accession>A0A922L0U4</accession>
<keyword evidence="1 6" id="KW-0413">Isomerase</keyword>
<dbReference type="Gene3D" id="1.20.5.1200">
    <property type="entry name" value="Alpha-tocopherol transfer"/>
    <property type="match status" value="1"/>
</dbReference>
<dbReference type="PROSITE" id="PS50059">
    <property type="entry name" value="FKBP_PPIASE"/>
    <property type="match status" value="1"/>
</dbReference>
<dbReference type="EMBL" id="ASGP02000004">
    <property type="protein sequence ID" value="KAH9510909.1"/>
    <property type="molecule type" value="Genomic_DNA"/>
</dbReference>
<reference evidence="6" key="1">
    <citation type="submission" date="2013-05" db="EMBL/GenBank/DDBJ databases">
        <authorList>
            <person name="Yim A.K.Y."/>
            <person name="Chan T.F."/>
            <person name="Ji K.M."/>
            <person name="Liu X.Y."/>
            <person name="Zhou J.W."/>
            <person name="Li R.Q."/>
            <person name="Yang K.Y."/>
            <person name="Li J."/>
            <person name="Li M."/>
            <person name="Law P.T.W."/>
            <person name="Wu Y.L."/>
            <person name="Cai Z.L."/>
            <person name="Qin H."/>
            <person name="Bao Y."/>
            <person name="Leung R.K.K."/>
            <person name="Ng P.K.S."/>
            <person name="Zou J."/>
            <person name="Zhong X.J."/>
            <person name="Ran P.X."/>
            <person name="Zhong N.S."/>
            <person name="Liu Z.G."/>
            <person name="Tsui S.K.W."/>
        </authorList>
    </citation>
    <scope>NUCLEOTIDE SEQUENCE</scope>
    <source>
        <strain evidence="6">Derf</strain>
        <tissue evidence="6">Whole organism</tissue>
    </source>
</reference>
<organism evidence="6 7">
    <name type="scientific">Dermatophagoides farinae</name>
    <name type="common">American house dust mite</name>
    <dbReference type="NCBI Taxonomy" id="6954"/>
    <lineage>
        <taxon>Eukaryota</taxon>
        <taxon>Metazoa</taxon>
        <taxon>Ecdysozoa</taxon>
        <taxon>Arthropoda</taxon>
        <taxon>Chelicerata</taxon>
        <taxon>Arachnida</taxon>
        <taxon>Acari</taxon>
        <taxon>Acariformes</taxon>
        <taxon>Sarcoptiformes</taxon>
        <taxon>Astigmata</taxon>
        <taxon>Psoroptidia</taxon>
        <taxon>Analgoidea</taxon>
        <taxon>Pyroglyphidae</taxon>
        <taxon>Dermatophagoidinae</taxon>
        <taxon>Dermatophagoides</taxon>
    </lineage>
</organism>
<keyword evidence="1" id="KW-0697">Rotamase</keyword>
<dbReference type="SMART" id="SM00516">
    <property type="entry name" value="SEC14"/>
    <property type="match status" value="1"/>
</dbReference>
<evidence type="ECO:0000256" key="2">
    <source>
        <dbReference type="PROSITE-ProRule" id="PRU00339"/>
    </source>
</evidence>
<feature type="region of interest" description="Disordered" evidence="3">
    <location>
        <begin position="337"/>
        <end position="356"/>
    </location>
</feature>
<evidence type="ECO:0000313" key="7">
    <source>
        <dbReference type="Proteomes" id="UP000790347"/>
    </source>
</evidence>
<dbReference type="InterPro" id="IPR046357">
    <property type="entry name" value="PPIase_dom_sf"/>
</dbReference>
<dbReference type="SMART" id="SM01100">
    <property type="entry name" value="CRAL_TRIO_N"/>
    <property type="match status" value="1"/>
</dbReference>
<evidence type="ECO:0000256" key="3">
    <source>
        <dbReference type="SAM" id="MobiDB-lite"/>
    </source>
</evidence>
<keyword evidence="2" id="KW-0802">TPR repeat</keyword>
<dbReference type="CDD" id="cd00170">
    <property type="entry name" value="SEC14"/>
    <property type="match status" value="1"/>
</dbReference>
<dbReference type="InterPro" id="IPR011990">
    <property type="entry name" value="TPR-like_helical_dom_sf"/>
</dbReference>
<name>A0A922L0U4_DERFA</name>
<dbReference type="Gene3D" id="3.40.525.10">
    <property type="entry name" value="CRAL-TRIO lipid binding domain"/>
    <property type="match status" value="1"/>
</dbReference>
<evidence type="ECO:0000313" key="6">
    <source>
        <dbReference type="EMBL" id="KAH9510909.1"/>
    </source>
</evidence>
<dbReference type="InterPro" id="IPR011074">
    <property type="entry name" value="CRAL/TRIO_N_dom"/>
</dbReference>
<dbReference type="InterPro" id="IPR036865">
    <property type="entry name" value="CRAL-TRIO_dom_sf"/>
</dbReference>
<comment type="catalytic activity">
    <reaction evidence="1">
        <text>[protein]-peptidylproline (omega=180) = [protein]-peptidylproline (omega=0)</text>
        <dbReference type="Rhea" id="RHEA:16237"/>
        <dbReference type="Rhea" id="RHEA-COMP:10747"/>
        <dbReference type="Rhea" id="RHEA-COMP:10748"/>
        <dbReference type="ChEBI" id="CHEBI:83833"/>
        <dbReference type="ChEBI" id="CHEBI:83834"/>
        <dbReference type="EC" id="5.2.1.8"/>
    </reaction>
</comment>
<dbReference type="Gene3D" id="1.10.8.20">
    <property type="entry name" value="N-terminal domain of phosphatidylinositol transfer protein sec14p"/>
    <property type="match status" value="1"/>
</dbReference>
<feature type="repeat" description="TPR" evidence="2">
    <location>
        <begin position="198"/>
        <end position="231"/>
    </location>
</feature>
<evidence type="ECO:0000259" key="4">
    <source>
        <dbReference type="PROSITE" id="PS50059"/>
    </source>
</evidence>
<feature type="domain" description="CRAL-TRIO" evidence="5">
    <location>
        <begin position="459"/>
        <end position="622"/>
    </location>
</feature>
<dbReference type="PANTHER" id="PTHR10174:SF130">
    <property type="entry name" value="ALPHA-TOCOPHEROL TRANSFER PROTEIN-LIKE"/>
    <property type="match status" value="1"/>
</dbReference>
<dbReference type="Pfam" id="PF00650">
    <property type="entry name" value="CRAL_TRIO"/>
    <property type="match status" value="1"/>
</dbReference>